<dbReference type="SMART" id="SM00591">
    <property type="entry name" value="RWD"/>
    <property type="match status" value="1"/>
</dbReference>
<dbReference type="FunFam" id="3.40.50.300:FF:000868">
    <property type="entry name" value="DEAD/DEAH box helicase, putative"/>
    <property type="match status" value="1"/>
</dbReference>
<dbReference type="InterPro" id="IPR011709">
    <property type="entry name" value="DEAD-box_helicase_OB_fold"/>
</dbReference>
<dbReference type="VEuPathDB" id="FungiDB:PV10_04584"/>
<dbReference type="InterPro" id="IPR001650">
    <property type="entry name" value="Helicase_C-like"/>
</dbReference>
<dbReference type="SUPFAM" id="SSF52540">
    <property type="entry name" value="P-loop containing nucleoside triphosphate hydrolases"/>
    <property type="match status" value="1"/>
</dbReference>
<evidence type="ECO:0000256" key="3">
    <source>
        <dbReference type="ARBA" id="ARBA00022806"/>
    </source>
</evidence>
<evidence type="ECO:0000256" key="2">
    <source>
        <dbReference type="ARBA" id="ARBA00022801"/>
    </source>
</evidence>
<dbReference type="InterPro" id="IPR006575">
    <property type="entry name" value="RWD_dom"/>
</dbReference>
<dbReference type="PANTHER" id="PTHR18934">
    <property type="entry name" value="ATP-DEPENDENT RNA HELICASE"/>
    <property type="match status" value="1"/>
</dbReference>
<evidence type="ECO:0000259" key="8">
    <source>
        <dbReference type="PROSITE" id="PS51194"/>
    </source>
</evidence>
<comment type="caution">
    <text evidence="9">The sequence shown here is derived from an EMBL/GenBank/DDBJ whole genome shotgun (WGS) entry which is preliminary data.</text>
</comment>
<dbReference type="GO" id="GO:0016787">
    <property type="term" value="F:hydrolase activity"/>
    <property type="evidence" value="ECO:0007669"/>
    <property type="project" value="UniProtKB-KW"/>
</dbReference>
<dbReference type="CDD" id="cd17917">
    <property type="entry name" value="DEXHc_RHA-like"/>
    <property type="match status" value="1"/>
</dbReference>
<dbReference type="Gene3D" id="3.40.50.300">
    <property type="entry name" value="P-loop containing nucleotide triphosphate hydrolases"/>
    <property type="match status" value="2"/>
</dbReference>
<dbReference type="Proteomes" id="UP000288859">
    <property type="component" value="Unassembled WGS sequence"/>
</dbReference>
<feature type="domain" description="Helicase ATP-binding" evidence="7">
    <location>
        <begin position="594"/>
        <end position="765"/>
    </location>
</feature>
<dbReference type="Pfam" id="PF26026">
    <property type="entry name" value="RNA_hel_CTD"/>
    <property type="match status" value="1"/>
</dbReference>
<evidence type="ECO:0000256" key="4">
    <source>
        <dbReference type="ARBA" id="ARBA00022840"/>
    </source>
</evidence>
<evidence type="ECO:0000313" key="9">
    <source>
        <dbReference type="EMBL" id="RVX75148.1"/>
    </source>
</evidence>
<dbReference type="CDD" id="cd23827">
    <property type="entry name" value="RWD_YLR419W-like"/>
    <property type="match status" value="1"/>
</dbReference>
<name>A0A438NHE9_EXOME</name>
<feature type="region of interest" description="Disordered" evidence="5">
    <location>
        <begin position="1"/>
        <end position="60"/>
    </location>
</feature>
<dbReference type="SMART" id="SM00847">
    <property type="entry name" value="HA2"/>
    <property type="match status" value="1"/>
</dbReference>
<keyword evidence="2" id="KW-0378">Hydrolase</keyword>
<feature type="region of interest" description="Disordered" evidence="5">
    <location>
        <begin position="520"/>
        <end position="554"/>
    </location>
</feature>
<dbReference type="GO" id="GO:1990904">
    <property type="term" value="C:ribonucleoprotein complex"/>
    <property type="evidence" value="ECO:0007669"/>
    <property type="project" value="UniProtKB-ARBA"/>
</dbReference>
<dbReference type="FunFam" id="1.20.120.1080:FF:000002">
    <property type="entry name" value="Putative ATP-dependent RNA helicase DHX36"/>
    <property type="match status" value="1"/>
</dbReference>
<dbReference type="Pfam" id="PF24385">
    <property type="entry name" value="DSRM_DHX29"/>
    <property type="match status" value="1"/>
</dbReference>
<dbReference type="PROSITE" id="PS00690">
    <property type="entry name" value="DEAH_ATP_HELICASE"/>
    <property type="match status" value="1"/>
</dbReference>
<sequence>MAPKKGTGSKNAQSKKPNNTVPDSDHIVFSNRQDDKRKKDQKESEGPPRPDTKKIIGGASWTGKLPVNLLSEHCQRQKWNKPDYHNKQVPSGSGDGEKLFRAWVTLSKSDPKTREITRLPPFQLPPENASLADQATALEARHFAATYALYRVSSMKNISMILPPKYRDLWKGEFQRLKEEDVKQDRGWKYDADPFAADVKRQEIKAAMEKRRQEQAAQPPKVEALTLIQPGGGSRTPTKTWDYVPKLELGDAIRTRIEAAIRSRSLWNPNAMRMSASEASLVLADLIKSGFNPAHVEEAISYCGSRREVLEWLLIHVPEDSLPEWSFPPGYTAGVSLVSSDLATDGKIKRMTQAGYSSQLCMQALRDNKGDEVLALEALQSRLVPPPHSENQPEVSREEGVWSEEMTTLKAILDDRFTLHSPNHCSITSEGNSSLSAVYHFRRPSHGYPFSHAPVFSLEAPKLPGYVRLSVLKQCVQYAQKDLLGEQMIFSLLEWLETSIADIILNPGRLADLEINSSSLNVQTSSSPTSTGTNQQRSRTNDSTRNGGGSYGRDIRTNAAILQDWRTRQETNPQIKMNTSRHKLPAWTKQDSIVDIISHHQVTLITGETGSGKSTQAIQYVLDNAIQSMKGSSTNLLCTQPRRVAALSLSERVSAERCGIEGHEVGYSIRGASKVSRTTKITFMTTGVLLRRLQGAKTVQAALTDVSHVFVDEVHERSLDTDFLLALLRDALPALPNLKVVLMSATLDADVFASYFGGDAVGRVHIEGRTFPVQDLYLDDVVRLTQMPGTAGGLPTDQDSPDDASIGRAIQALGSGVNYDLITRLVNHISSDLGPSSGGILIFLPGVLEIDRCVRALSRMPGIHALPLHASLTPAEQRLVFRSPPSGMRKVVAATNVAETSITIEDIVAVIDTGRVKETSYDAVSDIVRLQEVWASKAACKQRRGRAGRVRAGKCYKLFTRNVEAAMAAAPAPEMHRTPLEQLCLSVKATGADRDVAEFLARTISPPDRGAVAMAIKTLERVGALENDQLTGLGTYMSMIPADLRCAKLIIYGVLFECVETCLTIAAILSTKNPFVSPQDKREEAKEARLSFPTADGDLLLASTAFDQWKQQSSVLRHRDLQTWCSARFLSLQTLRDIDSTRRQLLDSLIEAGLLSSGYSTDTTMHNRHNSSTMLLRAVIAGSLNPQIARIQMPDKRYIASMSGAKELDPEAKTIKYFTEDNGRVFVHPSSVLFDAQSFSGAATFVSYFTKMATSKTFMRDLTPLNAYALLLFGGKIEVDTSGLGVVVDGWFKLKGWARIGVLASRLRVLLDDELKTRIDASGIPEDEGTVFNIVRHLVELNGQDK</sequence>
<dbReference type="SMART" id="SM00487">
    <property type="entry name" value="DEXDc"/>
    <property type="match status" value="1"/>
</dbReference>
<feature type="compositionally biased region" description="Polar residues" evidence="5">
    <location>
        <begin position="531"/>
        <end position="545"/>
    </location>
</feature>
<feature type="compositionally biased region" description="Polar residues" evidence="5">
    <location>
        <begin position="8"/>
        <end position="22"/>
    </location>
</feature>
<dbReference type="Pfam" id="PF05773">
    <property type="entry name" value="RWD"/>
    <property type="match status" value="1"/>
</dbReference>
<dbReference type="Pfam" id="PF00270">
    <property type="entry name" value="DEAD"/>
    <property type="match status" value="1"/>
</dbReference>
<dbReference type="GO" id="GO:0003723">
    <property type="term" value="F:RNA binding"/>
    <property type="evidence" value="ECO:0007669"/>
    <property type="project" value="TreeGrafter"/>
</dbReference>
<feature type="domain" description="RWD" evidence="6">
    <location>
        <begin position="404"/>
        <end position="503"/>
    </location>
</feature>
<dbReference type="InterPro" id="IPR059023">
    <property type="entry name" value="RNA_hel_CTD"/>
</dbReference>
<dbReference type="Pfam" id="PF07717">
    <property type="entry name" value="OB_NTP_bind"/>
    <property type="match status" value="1"/>
</dbReference>
<dbReference type="InterPro" id="IPR011545">
    <property type="entry name" value="DEAD/DEAH_box_helicase_dom"/>
</dbReference>
<dbReference type="Gene3D" id="3.10.110.10">
    <property type="entry name" value="Ubiquitin Conjugating Enzyme"/>
    <property type="match status" value="1"/>
</dbReference>
<keyword evidence="4" id="KW-0067">ATP-binding</keyword>
<dbReference type="InterPro" id="IPR014001">
    <property type="entry name" value="Helicase_ATP-bd"/>
</dbReference>
<evidence type="ECO:0000259" key="7">
    <source>
        <dbReference type="PROSITE" id="PS51192"/>
    </source>
</evidence>
<organism evidence="9 10">
    <name type="scientific">Exophiala mesophila</name>
    <name type="common">Black yeast-like fungus</name>
    <dbReference type="NCBI Taxonomy" id="212818"/>
    <lineage>
        <taxon>Eukaryota</taxon>
        <taxon>Fungi</taxon>
        <taxon>Dikarya</taxon>
        <taxon>Ascomycota</taxon>
        <taxon>Pezizomycotina</taxon>
        <taxon>Eurotiomycetes</taxon>
        <taxon>Chaetothyriomycetidae</taxon>
        <taxon>Chaetothyriales</taxon>
        <taxon>Herpotrichiellaceae</taxon>
        <taxon>Exophiala</taxon>
    </lineage>
</organism>
<dbReference type="InterPro" id="IPR002464">
    <property type="entry name" value="DNA/RNA_helicase_DEAH_CS"/>
</dbReference>
<keyword evidence="1" id="KW-0547">Nucleotide-binding</keyword>
<dbReference type="SMART" id="SM00490">
    <property type="entry name" value="HELICc"/>
    <property type="match status" value="1"/>
</dbReference>
<dbReference type="GO" id="GO:0005524">
    <property type="term" value="F:ATP binding"/>
    <property type="evidence" value="ECO:0007669"/>
    <property type="project" value="UniProtKB-KW"/>
</dbReference>
<dbReference type="GO" id="GO:0004386">
    <property type="term" value="F:helicase activity"/>
    <property type="evidence" value="ECO:0007669"/>
    <property type="project" value="UniProtKB-KW"/>
</dbReference>
<feature type="compositionally biased region" description="Basic and acidic residues" evidence="5">
    <location>
        <begin position="32"/>
        <end position="54"/>
    </location>
</feature>
<dbReference type="InterPro" id="IPR016135">
    <property type="entry name" value="UBQ-conjugating_enzyme/RWD"/>
</dbReference>
<dbReference type="InterPro" id="IPR007502">
    <property type="entry name" value="Helicase-assoc_dom"/>
</dbReference>
<dbReference type="CDD" id="cd18791">
    <property type="entry name" value="SF2_C_RHA"/>
    <property type="match status" value="1"/>
</dbReference>
<dbReference type="PROSITE" id="PS51194">
    <property type="entry name" value="HELICASE_CTER"/>
    <property type="match status" value="1"/>
</dbReference>
<reference evidence="9 10" key="1">
    <citation type="submission" date="2017-03" db="EMBL/GenBank/DDBJ databases">
        <title>Genomes of endolithic fungi from Antarctica.</title>
        <authorList>
            <person name="Coleine C."/>
            <person name="Masonjones S."/>
            <person name="Stajich J.E."/>
        </authorList>
    </citation>
    <scope>NUCLEOTIDE SEQUENCE [LARGE SCALE GENOMIC DNA]</scope>
    <source>
        <strain evidence="9 10">CCFEE 6314</strain>
    </source>
</reference>
<dbReference type="EMBL" id="NAJM01000003">
    <property type="protein sequence ID" value="RVX75148.1"/>
    <property type="molecule type" value="Genomic_DNA"/>
</dbReference>
<protein>
    <recommendedName>
        <fullName evidence="11">P-loop containing nucleoside triphosphate hydrolase protein</fullName>
    </recommendedName>
</protein>
<dbReference type="Pfam" id="PF00271">
    <property type="entry name" value="Helicase_C"/>
    <property type="match status" value="1"/>
</dbReference>
<dbReference type="SUPFAM" id="SSF54495">
    <property type="entry name" value="UBC-like"/>
    <property type="match status" value="1"/>
</dbReference>
<accession>A0A438NHE9</accession>
<evidence type="ECO:0000313" key="10">
    <source>
        <dbReference type="Proteomes" id="UP000288859"/>
    </source>
</evidence>
<dbReference type="PROSITE" id="PS50908">
    <property type="entry name" value="RWD"/>
    <property type="match status" value="1"/>
</dbReference>
<dbReference type="InterPro" id="IPR015940">
    <property type="entry name" value="UBA"/>
</dbReference>
<evidence type="ECO:0000256" key="1">
    <source>
        <dbReference type="ARBA" id="ARBA00022741"/>
    </source>
</evidence>
<dbReference type="PROSITE" id="PS51192">
    <property type="entry name" value="HELICASE_ATP_BIND_1"/>
    <property type="match status" value="1"/>
</dbReference>
<dbReference type="PANTHER" id="PTHR18934:SF267">
    <property type="entry name" value="ATP-DEPENDENT RNA HELICASE YLR419W-RELATED"/>
    <property type="match status" value="1"/>
</dbReference>
<dbReference type="SMART" id="SM00165">
    <property type="entry name" value="UBA"/>
    <property type="match status" value="1"/>
</dbReference>
<feature type="compositionally biased region" description="Low complexity" evidence="5">
    <location>
        <begin position="520"/>
        <end position="530"/>
    </location>
</feature>
<evidence type="ECO:0008006" key="11">
    <source>
        <dbReference type="Google" id="ProtNLM"/>
    </source>
</evidence>
<feature type="domain" description="Helicase C-terminal" evidence="8">
    <location>
        <begin position="821"/>
        <end position="991"/>
    </location>
</feature>
<dbReference type="InterPro" id="IPR056328">
    <property type="entry name" value="DSRM_DHX29"/>
</dbReference>
<evidence type="ECO:0000259" key="6">
    <source>
        <dbReference type="PROSITE" id="PS50908"/>
    </source>
</evidence>
<keyword evidence="3" id="KW-0347">Helicase</keyword>
<dbReference type="InterPro" id="IPR027417">
    <property type="entry name" value="P-loop_NTPase"/>
</dbReference>
<dbReference type="Gene3D" id="1.20.120.1080">
    <property type="match status" value="1"/>
</dbReference>
<dbReference type="OrthoDB" id="5600252at2759"/>
<evidence type="ECO:0000256" key="5">
    <source>
        <dbReference type="SAM" id="MobiDB-lite"/>
    </source>
</evidence>
<proteinExistence type="predicted"/>
<dbReference type="Pfam" id="PF21010">
    <property type="entry name" value="HA2_C"/>
    <property type="match status" value="1"/>
</dbReference>
<gene>
    <name evidence="9" type="ORF">B0A52_01425</name>
</gene>